<proteinExistence type="predicted"/>
<dbReference type="AlphaFoldDB" id="A0A3Q4I1E9"/>
<dbReference type="PANTHER" id="PTHR43675:SF1">
    <property type="entry name" value="RIKEN CDNA 2700097O09 GENE"/>
    <property type="match status" value="1"/>
</dbReference>
<dbReference type="Bgee" id="ENSNBRG00000021000">
    <property type="expression patterns" value="Expressed in skeletal muscle tissue and 7 other cell types or tissues"/>
</dbReference>
<name>A0A3Q4I1E9_NEOBR</name>
<dbReference type="OMA" id="CEARTIR"/>
<dbReference type="Proteomes" id="UP000261580">
    <property type="component" value="Unassembled WGS sequence"/>
</dbReference>
<dbReference type="PANTHER" id="PTHR43675">
    <property type="entry name" value="ARSENITE METHYLTRANSFERASE"/>
    <property type="match status" value="1"/>
</dbReference>
<dbReference type="GeneTree" id="ENSGT00390000012799"/>
<dbReference type="GO" id="GO:0008168">
    <property type="term" value="F:methyltransferase activity"/>
    <property type="evidence" value="ECO:0007669"/>
    <property type="project" value="TreeGrafter"/>
</dbReference>
<reference evidence="1" key="1">
    <citation type="submission" date="2025-08" db="UniProtKB">
        <authorList>
            <consortium name="Ensembl"/>
        </authorList>
    </citation>
    <scope>IDENTIFICATION</scope>
</reference>
<dbReference type="Ensembl" id="ENSNBRT00000028231.1">
    <property type="protein sequence ID" value="ENSNBRP00000027513.1"/>
    <property type="gene ID" value="ENSNBRG00000021000.1"/>
</dbReference>
<dbReference type="STRING" id="32507.ENSNBRP00000027513"/>
<reference evidence="1" key="2">
    <citation type="submission" date="2025-09" db="UniProtKB">
        <authorList>
            <consortium name="Ensembl"/>
        </authorList>
    </citation>
    <scope>IDENTIFICATION</scope>
</reference>
<evidence type="ECO:0000313" key="2">
    <source>
        <dbReference type="Proteomes" id="UP000261580"/>
    </source>
</evidence>
<sequence>MNVAEAKSELKRLLSRLRPAELTQLLGWMKNSDELEDELLGDNGRVLLQSIAEDLRANVPPDAMLPSETAAYSKMQRRSRPTVHVDSFLYDDEQVDSLCERGLMSRNYCLSCGSHRTAPLGGSTSPLTFVQVHMFSSSLSSCGYVYSSASRLLGLEISEAFVRLQDSMLHKYKLTDRVQVLQADVCTQDILLQNTDVVVMNNVFEYFLEPDLRPSWLHVSEACTKKCHNLVKEVCLTQCSVSGRSFTSQPSCYRSTNLSLQFTVLQK</sequence>
<protein>
    <submittedName>
        <fullName evidence="1">Zgc:109986</fullName>
    </submittedName>
</protein>
<keyword evidence="2" id="KW-1185">Reference proteome</keyword>
<dbReference type="Gene3D" id="3.40.50.150">
    <property type="entry name" value="Vaccinia Virus protein VP39"/>
    <property type="match status" value="1"/>
</dbReference>
<dbReference type="InterPro" id="IPR026669">
    <property type="entry name" value="Arsenite_MeTrfase-like"/>
</dbReference>
<organism evidence="1 2">
    <name type="scientific">Neolamprologus brichardi</name>
    <name type="common">Fairy cichlid</name>
    <name type="synonym">Lamprologus brichardi</name>
    <dbReference type="NCBI Taxonomy" id="32507"/>
    <lineage>
        <taxon>Eukaryota</taxon>
        <taxon>Metazoa</taxon>
        <taxon>Chordata</taxon>
        <taxon>Craniata</taxon>
        <taxon>Vertebrata</taxon>
        <taxon>Euteleostomi</taxon>
        <taxon>Actinopterygii</taxon>
        <taxon>Neopterygii</taxon>
        <taxon>Teleostei</taxon>
        <taxon>Neoteleostei</taxon>
        <taxon>Acanthomorphata</taxon>
        <taxon>Ovalentaria</taxon>
        <taxon>Cichlomorphae</taxon>
        <taxon>Cichliformes</taxon>
        <taxon>Cichlidae</taxon>
        <taxon>African cichlids</taxon>
        <taxon>Pseudocrenilabrinae</taxon>
        <taxon>Lamprologini</taxon>
        <taxon>Neolamprologus</taxon>
    </lineage>
</organism>
<dbReference type="SUPFAM" id="SSF53335">
    <property type="entry name" value="S-adenosyl-L-methionine-dependent methyltransferases"/>
    <property type="match status" value="1"/>
</dbReference>
<evidence type="ECO:0000313" key="1">
    <source>
        <dbReference type="Ensembl" id="ENSNBRP00000027513.1"/>
    </source>
</evidence>
<accession>A0A3Q4I1E9</accession>
<dbReference type="InterPro" id="IPR029063">
    <property type="entry name" value="SAM-dependent_MTases_sf"/>
</dbReference>